<dbReference type="InterPro" id="IPR051158">
    <property type="entry name" value="Metallophosphoesterase_sf"/>
</dbReference>
<reference evidence="5" key="1">
    <citation type="submission" date="2017-06" db="EMBL/GenBank/DDBJ databases">
        <authorList>
            <person name="Varghese N."/>
            <person name="Submissions S."/>
        </authorList>
    </citation>
    <scope>NUCLEOTIDE SEQUENCE [LARGE SCALE GENOMIC DNA]</scope>
    <source>
        <strain evidence="5">JAD2</strain>
    </source>
</reference>
<feature type="domain" description="Calcineurin-like phosphoesterase" evidence="3">
    <location>
        <begin position="184"/>
        <end position="255"/>
    </location>
</feature>
<dbReference type="GO" id="GO:0016787">
    <property type="term" value="F:hydrolase activity"/>
    <property type="evidence" value="ECO:0007669"/>
    <property type="project" value="InterPro"/>
</dbReference>
<sequence>MGSGSETPKGTPSPAPIRETAPVPVRRRRFRPGTEESPFHRFMVFLDRLERLPWGLVGLWTLALSGGVGLAWEEVYRSRMAGAVAAGLFLTFAAGDAAMLISLPRRGYSFGPPKPPFLAFSLFRLFLSLSPLPLHPSPWAASLALIGHLAFTGNLLNALYREPFRLTLTELVIASPKLRGMPPLRILHLTDLHLERLTRREQEVLRWAEQLDPDLIVFTGDLLNLSYVRDPIAQAQCSRFLEALQAPLGVYLVTGTPLVDPPEVVRRILFGFTHITWLDDQIARFGQLAHAGPEICLIGLTCTHDPEEDGRRLRELMRQVPPQAVTILLYHSPDLFPEASALGIDLYLCGHTHGGQIRLPGIGALVTASIYGKRYEMGLYRRGETTMYVSRGLGMEGLGMPRMRLMCPPELVLIHLQGEEA</sequence>
<gene>
    <name evidence="4" type="ORF">SAMN02746019_00007000</name>
</gene>
<dbReference type="RefSeq" id="WP_143597539.1">
    <property type="nucleotide sequence ID" value="NZ_FYEK01000027.1"/>
</dbReference>
<accession>A0A212QVM4</accession>
<dbReference type="InParanoid" id="A0A212QVM4"/>
<feature type="region of interest" description="Disordered" evidence="1">
    <location>
        <begin position="1"/>
        <end position="30"/>
    </location>
</feature>
<dbReference type="Gene3D" id="3.60.21.10">
    <property type="match status" value="1"/>
</dbReference>
<proteinExistence type="predicted"/>
<dbReference type="Proteomes" id="UP000197025">
    <property type="component" value="Unassembled WGS sequence"/>
</dbReference>
<keyword evidence="2" id="KW-0472">Membrane</keyword>
<feature type="transmembrane region" description="Helical" evidence="2">
    <location>
        <begin position="52"/>
        <end position="72"/>
    </location>
</feature>
<dbReference type="AlphaFoldDB" id="A0A212QVM4"/>
<dbReference type="SUPFAM" id="SSF56300">
    <property type="entry name" value="Metallo-dependent phosphatases"/>
    <property type="match status" value="1"/>
</dbReference>
<dbReference type="PANTHER" id="PTHR31302:SF0">
    <property type="entry name" value="TRANSMEMBRANE PROTEIN WITH METALLOPHOSPHOESTERASE DOMAIN"/>
    <property type="match status" value="1"/>
</dbReference>
<evidence type="ECO:0000313" key="5">
    <source>
        <dbReference type="Proteomes" id="UP000197025"/>
    </source>
</evidence>
<organism evidence="4 5">
    <name type="scientific">Thermoflexus hugenholtzii JAD2</name>
    <dbReference type="NCBI Taxonomy" id="877466"/>
    <lineage>
        <taxon>Bacteria</taxon>
        <taxon>Bacillati</taxon>
        <taxon>Chloroflexota</taxon>
        <taxon>Thermoflexia</taxon>
        <taxon>Thermoflexales</taxon>
        <taxon>Thermoflexaceae</taxon>
        <taxon>Thermoflexus</taxon>
    </lineage>
</organism>
<dbReference type="InterPro" id="IPR004843">
    <property type="entry name" value="Calcineurin-like_PHP"/>
</dbReference>
<keyword evidence="5" id="KW-1185">Reference proteome</keyword>
<feature type="transmembrane region" description="Helical" evidence="2">
    <location>
        <begin position="84"/>
        <end position="103"/>
    </location>
</feature>
<evidence type="ECO:0000313" key="4">
    <source>
        <dbReference type="EMBL" id="SNB63765.1"/>
    </source>
</evidence>
<keyword evidence="2" id="KW-1133">Transmembrane helix</keyword>
<feature type="compositionally biased region" description="Polar residues" evidence="1">
    <location>
        <begin position="1"/>
        <end position="10"/>
    </location>
</feature>
<keyword evidence="2" id="KW-0812">Transmembrane</keyword>
<evidence type="ECO:0000256" key="2">
    <source>
        <dbReference type="SAM" id="Phobius"/>
    </source>
</evidence>
<protein>
    <recommendedName>
        <fullName evidence="3">Calcineurin-like phosphoesterase domain-containing protein</fullName>
    </recommendedName>
</protein>
<dbReference type="FunCoup" id="A0A212QVM4">
    <property type="interactions" value="140"/>
</dbReference>
<dbReference type="PANTHER" id="PTHR31302">
    <property type="entry name" value="TRANSMEMBRANE PROTEIN WITH METALLOPHOSPHOESTERASE DOMAIN-RELATED"/>
    <property type="match status" value="1"/>
</dbReference>
<evidence type="ECO:0000256" key="1">
    <source>
        <dbReference type="SAM" id="MobiDB-lite"/>
    </source>
</evidence>
<dbReference type="EMBL" id="FYEK01000027">
    <property type="protein sequence ID" value="SNB63765.1"/>
    <property type="molecule type" value="Genomic_DNA"/>
</dbReference>
<dbReference type="OrthoDB" id="9780884at2"/>
<name>A0A212QVM4_9CHLR</name>
<dbReference type="InterPro" id="IPR029052">
    <property type="entry name" value="Metallo-depent_PP-like"/>
</dbReference>
<dbReference type="Pfam" id="PF00149">
    <property type="entry name" value="Metallophos"/>
    <property type="match status" value="1"/>
</dbReference>
<evidence type="ECO:0000259" key="3">
    <source>
        <dbReference type="Pfam" id="PF00149"/>
    </source>
</evidence>